<organism evidence="2 3">
    <name type="scientific">Trametes coccinea (strain BRFM310)</name>
    <name type="common">Pycnoporus coccineus</name>
    <dbReference type="NCBI Taxonomy" id="1353009"/>
    <lineage>
        <taxon>Eukaryota</taxon>
        <taxon>Fungi</taxon>
        <taxon>Dikarya</taxon>
        <taxon>Basidiomycota</taxon>
        <taxon>Agaricomycotina</taxon>
        <taxon>Agaricomycetes</taxon>
        <taxon>Polyporales</taxon>
        <taxon>Polyporaceae</taxon>
        <taxon>Trametes</taxon>
    </lineage>
</organism>
<gene>
    <name evidence="2" type="ORF">PYCCODRAFT_1423344</name>
</gene>
<accession>A0A1Y2IVY4</accession>
<proteinExistence type="predicted"/>
<reference evidence="2 3" key="1">
    <citation type="journal article" date="2015" name="Biotechnol. Biofuels">
        <title>Enhanced degradation of softwood versus hardwood by the white-rot fungus Pycnoporus coccineus.</title>
        <authorList>
            <person name="Couturier M."/>
            <person name="Navarro D."/>
            <person name="Chevret D."/>
            <person name="Henrissat B."/>
            <person name="Piumi F."/>
            <person name="Ruiz-Duenas F.J."/>
            <person name="Martinez A.T."/>
            <person name="Grigoriev I.V."/>
            <person name="Riley R."/>
            <person name="Lipzen A."/>
            <person name="Berrin J.G."/>
            <person name="Master E.R."/>
            <person name="Rosso M.N."/>
        </authorList>
    </citation>
    <scope>NUCLEOTIDE SEQUENCE [LARGE SCALE GENOMIC DNA]</scope>
    <source>
        <strain evidence="2 3">BRFM310</strain>
    </source>
</reference>
<dbReference type="AlphaFoldDB" id="A0A1Y2IVY4"/>
<evidence type="ECO:0000256" key="1">
    <source>
        <dbReference type="SAM" id="MobiDB-lite"/>
    </source>
</evidence>
<dbReference type="Proteomes" id="UP000193067">
    <property type="component" value="Unassembled WGS sequence"/>
</dbReference>
<dbReference type="EMBL" id="KZ084093">
    <property type="protein sequence ID" value="OSD05286.1"/>
    <property type="molecule type" value="Genomic_DNA"/>
</dbReference>
<sequence>MGWAHVRGAVGGRSGLLAQRRVGHCATEAHRRVSDADERVEAQSKEVDRELWSARLRTVSSSGSPASARYLSNAFDWLHGEICNIQHCSVVTPEMLRIHSQRRRELDMLHAKLATFPTAGFALPHNNCRRRRIDPGRHWQRITQPLWISTAKHGVTSPAGQPGDRRVRRISNLDALVMRPGRERVCPATAATQVQKSARRMTREGERVGPWPTRTTDSVGEK</sequence>
<keyword evidence="3" id="KW-1185">Reference proteome</keyword>
<evidence type="ECO:0000313" key="2">
    <source>
        <dbReference type="EMBL" id="OSD05286.1"/>
    </source>
</evidence>
<feature type="compositionally biased region" description="Polar residues" evidence="1">
    <location>
        <begin position="213"/>
        <end position="222"/>
    </location>
</feature>
<evidence type="ECO:0000313" key="3">
    <source>
        <dbReference type="Proteomes" id="UP000193067"/>
    </source>
</evidence>
<protein>
    <submittedName>
        <fullName evidence="2">Uncharacterized protein</fullName>
    </submittedName>
</protein>
<name>A0A1Y2IVY4_TRAC3</name>
<feature type="region of interest" description="Disordered" evidence="1">
    <location>
        <begin position="196"/>
        <end position="222"/>
    </location>
</feature>